<gene>
    <name evidence="3" type="ORF">MECH1_V1_2328</name>
</gene>
<evidence type="ECO:0000256" key="1">
    <source>
        <dbReference type="SAM" id="MobiDB-lite"/>
    </source>
</evidence>
<feature type="domain" description="Filamentous haemagglutinin FhaB/tRNA nuclease CdiA-like TPS" evidence="2">
    <location>
        <begin position="48"/>
        <end position="154"/>
    </location>
</feature>
<proteinExistence type="predicted"/>
<dbReference type="SUPFAM" id="SSF51126">
    <property type="entry name" value="Pectin lyase-like"/>
    <property type="match status" value="1"/>
</dbReference>
<keyword evidence="4" id="KW-1185">Reference proteome</keyword>
<dbReference type="InterPro" id="IPR008638">
    <property type="entry name" value="FhaB/CdiA-like_TPS"/>
</dbReference>
<dbReference type="SMART" id="SM00912">
    <property type="entry name" value="Haemagg_act"/>
    <property type="match status" value="1"/>
</dbReference>
<organism evidence="3 4">
    <name type="scientific">Candidatus Methylocalor cossyra</name>
    <dbReference type="NCBI Taxonomy" id="3108543"/>
    <lineage>
        <taxon>Bacteria</taxon>
        <taxon>Pseudomonadati</taxon>
        <taxon>Pseudomonadota</taxon>
        <taxon>Gammaproteobacteria</taxon>
        <taxon>Methylococcales</taxon>
        <taxon>Methylococcaceae</taxon>
        <taxon>Candidatus Methylocalor</taxon>
    </lineage>
</organism>
<dbReference type="PANTHER" id="PTHR12338">
    <property type="entry name" value="AUTOTRANSPORTER"/>
    <property type="match status" value="1"/>
</dbReference>
<dbReference type="InterPro" id="IPR021026">
    <property type="entry name" value="Filamn_hemagglutn_DUF3739"/>
</dbReference>
<dbReference type="EMBL" id="OZ026884">
    <property type="protein sequence ID" value="CAL1241104.1"/>
    <property type="molecule type" value="Genomic_DNA"/>
</dbReference>
<dbReference type="InterPro" id="IPR012334">
    <property type="entry name" value="Pectin_lyas_fold"/>
</dbReference>
<feature type="region of interest" description="Disordered" evidence="1">
    <location>
        <begin position="1153"/>
        <end position="1174"/>
    </location>
</feature>
<dbReference type="Pfam" id="PF12545">
    <property type="entry name" value="DUF3739"/>
    <property type="match status" value="1"/>
</dbReference>
<dbReference type="PANTHER" id="PTHR12338:SF5">
    <property type="entry name" value="ANTIGEN 43-RELATED"/>
    <property type="match status" value="1"/>
</dbReference>
<protein>
    <submittedName>
        <fullName evidence="3">Hemagglutinin-related protein</fullName>
    </submittedName>
</protein>
<dbReference type="Gene3D" id="2.160.20.10">
    <property type="entry name" value="Single-stranded right-handed beta-helix, Pectin lyase-like"/>
    <property type="match status" value="1"/>
</dbReference>
<dbReference type="NCBIfam" id="TIGR01901">
    <property type="entry name" value="adhes_NPXG"/>
    <property type="match status" value="1"/>
</dbReference>
<dbReference type="Proteomes" id="UP001497493">
    <property type="component" value="Chromosome"/>
</dbReference>
<feature type="region of interest" description="Disordered" evidence="1">
    <location>
        <begin position="771"/>
        <end position="791"/>
    </location>
</feature>
<dbReference type="InterPro" id="IPR050909">
    <property type="entry name" value="Bact_Autotransporter_VF"/>
</dbReference>
<evidence type="ECO:0000313" key="3">
    <source>
        <dbReference type="EMBL" id="CAL1241104.1"/>
    </source>
</evidence>
<evidence type="ECO:0000313" key="4">
    <source>
        <dbReference type="Proteomes" id="UP001497493"/>
    </source>
</evidence>
<accession>A0ABM9NKE3</accession>
<dbReference type="InterPro" id="IPR011050">
    <property type="entry name" value="Pectin_lyase_fold/virulence"/>
</dbReference>
<dbReference type="Pfam" id="PF05860">
    <property type="entry name" value="TPS"/>
    <property type="match status" value="1"/>
</dbReference>
<sequence length="3357" mass="342142">MRIDRFPAPRGSRIPCRLTPLAASIRAILASVMLASGAEALELPVPKAEFATLGQAEAAVAGNQLTVRQATDRAVLNWQSFNVSQDGAVEFKQPSASAIALNRIFQNDPSRIFGRIAANGQIYLLNQNGFVFGKGATVDVNTLVASTLDISDDTFQRGITKVLGQDGRPALVGNGQVFRRDADGNFVLDAQGKREKIKIQFEPGASVKVANAGRIIVAAPAIENRGELSAPDGQILLVAASDKVYLQEASPDSQLRGLLVEVGQGGEVNNLGKLLAERGNVTLMGFAVNQQGRVSATTSVRTNGSVRLLAREGGSVRREADVWLLQPGTTKRNADQGDGLGTRAKVVLGKGSLTEATPDLKDKAKAVDGQPQDPSWIEIMGQQVRVERGATLRSLSGKVTVTATENPANPGLDNIKNDSRVYIDRGAVIDVSGVKGVSLPMERNVVELELRSNELRDSPLQRNGVLYAKKVRVDIRKGTPIADITGALERIARTVAERSTKGGSLTLVSEGDAVVRAGSRLNFSGGSVLYRPGYIDTTQLVTDDGRIVDIGVADPNQHYAGILGQITRRIPAWHIVQRWDMHGPQNRGRFEPGYREGKPAGSLTIKAAALALDGEMEGGAVNGIRQRDPALQVPGGHLTIDLARTPDSTQPIVFQSKAAPLAIGPDDPFPRDPKDGNQPAPLVLAGHRLVRSGIYSAELATAGTVHIGAGERVSVPDGGSLSLRGGEIHVDGAIVAHSGTVDLTTQLTGATLGRLSGIVELGPRAKIDARGGWVNDRPAQSTGDNRLDPAPIRTGGGQVKVSAQGDVHLAAGSLVDVSGGARRRADGKIEPGDAGSIQLEAAAINGSNLSVEGRLRGYALSGGKGGALSLISDAVQIGGTAPEPAAGAPRPLILGPDFFTRGGFARYAVGSNKSGITVAAGADVKVSVANRVLDGDYASRPSGSNLEHFSHIAQLPVTTRPAGQLTLTLGQKVGQGGPNAAVTIGPGARLRTDAGGQLAVASDASIFVNGTLEAPAGKLSLTVTPPLGTDPGFLPGQGIWLGPGAELRAPGQALLYRDGLGRSRGEVLPGGSIQLHADRGFIVAAPGSRIDVSGTAAPLDLAVPGPNGGIASERQSVPSAGGQIELRAAEGIQLHGELSGRADAARGAAGGSLSLELNPRTRNEPDQIVPGQLPFPRVPSIIRVDQGGGTDTPQPGKPVPSDQFGLAVLNPGQVDGGGFGSLTLRAPDRIELVGGGELKTERSIALDAPALAFQSGTQGTSDTVAVRSAYVALGSTQTRPGAVTPSAGPGKLEVNAGTLDLVGTAALQGFGAAALTSGGDLRAIGVRTTQQQRDFLGEFLVAGDLSLKATQVYPTTLSDFRIAVQGKSDGLLQILPGAPGGTPPPVLSAGGRLSLEAPRILQAGTVKAPQGQLALTAQDSLELAAGSVTSNSGRGNVVPFGRTQGGLDWIYPLGEQNLVFAAPPVKQLALKGKTVDLAAGAQIDTQGGGDLFAFEFVPGPGGSADLLDPADPNYRPSYAVLPALGNGVAPYDPLEFPASGLKVGDSIYLSGGGGLKAGQYTLLPAHYALLPGAFLVTPEPGTTDLIPGQRLLRGDGAPIVAGYRTVAGTAIRDPRWSGFAVEPGSRARLRAEYAGNFANKFFADRAAREEQPTPFLPQDAGQMLMAAQTSLNLDGRVAAAPAAGGRGGRLDIDAQNIAVVAGAGGQPVEGAVNLSASKLTGLGVSSILLGGVREASDGSVTIKADASTIRLEPGAALSGPELILAAKDRITLAEGASVAARGTAEGEGQYAPERKTFHLDGDAALLRVATSGQADLQRSGVQGQTGSIAVGAGATVAASGSMILDATADAQLQGKLETSGGSVALGAHRIDLGDTAGAAGSLVLSNALLGSLKANELLLRSGTDIGLFGAVDLTAQQLTLSTGGLLGFANAGQTARLQADQVRIGNPLGAVAERQGDGTGTLTIGAKAVELDGGDYRWQGFAASRVEASGAITGLGTGSLTVAGDLTLKAASIGGGRGADTVIEATGHRVDIESAGAAPSQPAEPALGARLAVNADDIRVGGAIALPSGVVKLNALKGDVRLTQGSSIDVSGRELALGGAAIQSDGGRIELGAASGNVVLDAGATLQLGGQRGGSLSVSAPKGTFLFGGTADAHGTAAGGSFTLDVGALGNGGALTGLGTTLAGAGFSDALQVRARTGDLVLPAGNDLVARAIQLSADQGALRIAGGLTAQGPDASLGLRAGRGLELAGTAKLEAHGSPGHGGRVQLESVGDDGTGAIRVDPGAQIDLAATDGTANGVLNLRAPRRDSEVAISGDVRAAVKGAQEATVEAVRIYDRSGQISASDIKTWMDDTQSFMGNAAAIEQRLGLPGGLRPGVEIHSSGDLTLGADGWDLLGWRYDGRPGVLTLSAAGNLTIAGRLSDGFKNDRLDLSGLLGPGAVTPVTDMLQPGLSWSYRLRAGGDVTLGPGATVRTGTGDIEVSAGHDLVLGDGNAALYTAGRPTDTQRYGSFKNSFVAYRFYGEYPVDGGNITVNAGNDVRGAPTGQFFDGWLVRTGDWSRNADHSGETPTAWAVAVGTAASNPTLGAAFHQNIGALGGGNVEINAGRDVVDLSVMIPTTGKQVGQPSQPDNPADTGFSSNQVAVLGGGDLTVRAGGDVLGGVFYTGRGSGTIDAAGSIGGSGLGPVLALGDTRFSLTAGRDIQLGAALNPTVVNNSRSRDFFFTYSPDSAIALTALSGNITLQNDIGGVIDAVNQHRPAREVLGFPGSSLSALSVYPATLNASALQGDIRVERSFVTYPAATAGFNLFAGGDITTGTVGENVNITQSDADPSLLPSVAFPATSWEDAVQRLQPFGDPNLIDAQVPVHRGDPDPARLYAKGSIIAADPLLLAIPKPVDVRAGKDLRDVSFKVQHPDYALSSFQAGRDLRFTSPRNAQGNLINLTRDIEVGGPGQVWVSAGRNIDLGASEGIFTLGNTFNRALAEAGASISVLAGLGQAPQFEAFAKRYDPFSSKYAAALTAYMRARNGIPLDAQGAAAAYRALPEEQRREFLLRIFFGELRAAAAKAARTGRKADYQPGFEAIETLFPGSGSKASKYRGDLSLFFSKIHTVSGGDINLLVPGGKVNAGLAVAFAGAKPASDLGIVAEREGAVNAFVDGDFLVNQSRVFAMNGGDITIWSSNGNIDAGRGAKSAIAVPPPLVTFDERGNLKVVFPPVVSGSGIRTAASTAPRPGDVFLAAPRGVVNAGEAGIGGTNITIAATAVIGASNIDVGGTATGVPATNVAPPITPAGATNAATSVAKTAQQTVGAQGEAQQAVKRKELAEAARLTPLVVEVLGFGECSTADVRKGLPGCGGGPSVQ</sequence>
<reference evidence="3 4" key="1">
    <citation type="submission" date="2024-04" db="EMBL/GenBank/DDBJ databases">
        <authorList>
            <person name="Cremers G."/>
        </authorList>
    </citation>
    <scope>NUCLEOTIDE SEQUENCE [LARGE SCALE GENOMIC DNA]</scope>
    <source>
        <strain evidence="3">MeCH1-AG</strain>
    </source>
</reference>
<name>A0ABM9NKE3_9GAMM</name>
<evidence type="ECO:0000259" key="2">
    <source>
        <dbReference type="SMART" id="SM00912"/>
    </source>
</evidence>
<dbReference type="RefSeq" id="WP_348757635.1">
    <property type="nucleotide sequence ID" value="NZ_OZ026884.1"/>
</dbReference>